<dbReference type="AlphaFoldDB" id="A0A2D0NA70"/>
<protein>
    <recommendedName>
        <fullName evidence="4">DUF3185 family protein</fullName>
    </recommendedName>
</protein>
<dbReference type="Proteomes" id="UP000223913">
    <property type="component" value="Unassembled WGS sequence"/>
</dbReference>
<dbReference type="EMBL" id="PDUD01000023">
    <property type="protein sequence ID" value="PHN05059.1"/>
    <property type="molecule type" value="Genomic_DNA"/>
</dbReference>
<accession>A0A2D0NA70</accession>
<keyword evidence="1" id="KW-0472">Membrane</keyword>
<evidence type="ECO:0008006" key="4">
    <source>
        <dbReference type="Google" id="ProtNLM"/>
    </source>
</evidence>
<keyword evidence="1" id="KW-0812">Transmembrane</keyword>
<feature type="transmembrane region" description="Helical" evidence="1">
    <location>
        <begin position="45"/>
        <end position="67"/>
    </location>
</feature>
<name>A0A2D0NA70_FLAN2</name>
<keyword evidence="3" id="KW-1185">Reference proteome</keyword>
<sequence>MKNAIVIILLLAGIFLAYQGIQTIQSSTADVEILGIDINASDEGGQAAGIMYLVLGVAALIGSYFAWKKA</sequence>
<evidence type="ECO:0000313" key="3">
    <source>
        <dbReference type="Proteomes" id="UP000223913"/>
    </source>
</evidence>
<gene>
    <name evidence="2" type="ORF">CRP01_18720</name>
</gene>
<organism evidence="2 3">
    <name type="scientific">Flavilitoribacter nigricans (strain ATCC 23147 / DSM 23189 / NBRC 102662 / NCIMB 1420 / SS-2)</name>
    <name type="common">Lewinella nigricans</name>
    <dbReference type="NCBI Taxonomy" id="1122177"/>
    <lineage>
        <taxon>Bacteria</taxon>
        <taxon>Pseudomonadati</taxon>
        <taxon>Bacteroidota</taxon>
        <taxon>Saprospiria</taxon>
        <taxon>Saprospirales</taxon>
        <taxon>Lewinellaceae</taxon>
        <taxon>Flavilitoribacter</taxon>
    </lineage>
</organism>
<keyword evidence="1" id="KW-1133">Transmembrane helix</keyword>
<proteinExistence type="predicted"/>
<dbReference type="RefSeq" id="WP_099151606.1">
    <property type="nucleotide sequence ID" value="NZ_PDUD01000023.1"/>
</dbReference>
<evidence type="ECO:0000256" key="1">
    <source>
        <dbReference type="SAM" id="Phobius"/>
    </source>
</evidence>
<reference evidence="2 3" key="1">
    <citation type="submission" date="2017-10" db="EMBL/GenBank/DDBJ databases">
        <title>The draft genome sequence of Lewinella nigricans NBRC 102662.</title>
        <authorList>
            <person name="Wang K."/>
        </authorList>
    </citation>
    <scope>NUCLEOTIDE SEQUENCE [LARGE SCALE GENOMIC DNA]</scope>
    <source>
        <strain evidence="2 3">NBRC 102662</strain>
    </source>
</reference>
<comment type="caution">
    <text evidence="2">The sequence shown here is derived from an EMBL/GenBank/DDBJ whole genome shotgun (WGS) entry which is preliminary data.</text>
</comment>
<evidence type="ECO:0000313" key="2">
    <source>
        <dbReference type="EMBL" id="PHN05059.1"/>
    </source>
</evidence>
<dbReference type="OrthoDB" id="1495381at2"/>